<evidence type="ECO:0000256" key="1">
    <source>
        <dbReference type="SAM" id="Phobius"/>
    </source>
</evidence>
<organism evidence="2">
    <name type="scientific">Rhizophora mucronata</name>
    <name type="common">Asiatic mangrove</name>
    <dbReference type="NCBI Taxonomy" id="61149"/>
    <lineage>
        <taxon>Eukaryota</taxon>
        <taxon>Viridiplantae</taxon>
        <taxon>Streptophyta</taxon>
        <taxon>Embryophyta</taxon>
        <taxon>Tracheophyta</taxon>
        <taxon>Spermatophyta</taxon>
        <taxon>Magnoliopsida</taxon>
        <taxon>eudicotyledons</taxon>
        <taxon>Gunneridae</taxon>
        <taxon>Pentapetalae</taxon>
        <taxon>rosids</taxon>
        <taxon>fabids</taxon>
        <taxon>Malpighiales</taxon>
        <taxon>Rhizophoraceae</taxon>
        <taxon>Rhizophora</taxon>
    </lineage>
</organism>
<evidence type="ECO:0000313" key="2">
    <source>
        <dbReference type="EMBL" id="MBX26487.1"/>
    </source>
</evidence>
<keyword evidence="1" id="KW-0472">Membrane</keyword>
<sequence length="77" mass="9402">MRHDNLFFKTRVHLCARLQVFVGCARWQLHGKWSPVTSFLLLLCCINFLNDFFSFHYYFEDCILCKINKSDFKYKRQ</sequence>
<reference evidence="2" key="1">
    <citation type="submission" date="2018-02" db="EMBL/GenBank/DDBJ databases">
        <title>Rhizophora mucronata_Transcriptome.</title>
        <authorList>
            <person name="Meera S.P."/>
            <person name="Sreeshan A."/>
            <person name="Augustine A."/>
        </authorList>
    </citation>
    <scope>NUCLEOTIDE SEQUENCE</scope>
    <source>
        <tissue evidence="2">Leaf</tissue>
    </source>
</reference>
<feature type="transmembrane region" description="Helical" evidence="1">
    <location>
        <begin position="36"/>
        <end position="59"/>
    </location>
</feature>
<accession>A0A2P2M8B3</accession>
<proteinExistence type="predicted"/>
<dbReference type="AlphaFoldDB" id="A0A2P2M8B3"/>
<dbReference type="EMBL" id="GGEC01046003">
    <property type="protein sequence ID" value="MBX26487.1"/>
    <property type="molecule type" value="Transcribed_RNA"/>
</dbReference>
<name>A0A2P2M8B3_RHIMU</name>
<keyword evidence="1" id="KW-0812">Transmembrane</keyword>
<protein>
    <submittedName>
        <fullName evidence="2">Uncharacterized protein</fullName>
    </submittedName>
</protein>
<keyword evidence="1" id="KW-1133">Transmembrane helix</keyword>